<evidence type="ECO:0000256" key="6">
    <source>
        <dbReference type="SAM" id="Phobius"/>
    </source>
</evidence>
<dbReference type="InterPro" id="IPR036259">
    <property type="entry name" value="MFS_trans_sf"/>
</dbReference>
<keyword evidence="3 6" id="KW-0812">Transmembrane</keyword>
<gene>
    <name evidence="8" type="ORF">BAU07_11590</name>
</gene>
<feature type="transmembrane region" description="Helical" evidence="6">
    <location>
        <begin position="128"/>
        <end position="146"/>
    </location>
</feature>
<evidence type="ECO:0000313" key="9">
    <source>
        <dbReference type="Proteomes" id="UP000091926"/>
    </source>
</evidence>
<feature type="transmembrane region" description="Helical" evidence="6">
    <location>
        <begin position="69"/>
        <end position="89"/>
    </location>
</feature>
<evidence type="ECO:0000259" key="7">
    <source>
        <dbReference type="PROSITE" id="PS50850"/>
    </source>
</evidence>
<feature type="transmembrane region" description="Helical" evidence="6">
    <location>
        <begin position="158"/>
        <end position="180"/>
    </location>
</feature>
<dbReference type="STRING" id="463014.BAU07_11590"/>
<dbReference type="PROSITE" id="PS50850">
    <property type="entry name" value="MFS"/>
    <property type="match status" value="1"/>
</dbReference>
<feature type="domain" description="Major facilitator superfamily (MFS) profile" evidence="7">
    <location>
        <begin position="4"/>
        <end position="377"/>
    </location>
</feature>
<evidence type="ECO:0000256" key="5">
    <source>
        <dbReference type="ARBA" id="ARBA00023136"/>
    </source>
</evidence>
<evidence type="ECO:0000256" key="2">
    <source>
        <dbReference type="ARBA" id="ARBA00022475"/>
    </source>
</evidence>
<evidence type="ECO:0000256" key="3">
    <source>
        <dbReference type="ARBA" id="ARBA00022692"/>
    </source>
</evidence>
<dbReference type="OrthoDB" id="9788453at2"/>
<accession>A0A193GDH0</accession>
<dbReference type="GO" id="GO:0022857">
    <property type="term" value="F:transmembrane transporter activity"/>
    <property type="evidence" value="ECO:0007669"/>
    <property type="project" value="InterPro"/>
</dbReference>
<dbReference type="PANTHER" id="PTHR43124:SF8">
    <property type="entry name" value="INNER MEMBRANE TRANSPORT PROTEIN YDHP"/>
    <property type="match status" value="1"/>
</dbReference>
<evidence type="ECO:0000313" key="8">
    <source>
        <dbReference type="EMBL" id="ANN77663.1"/>
    </source>
</evidence>
<dbReference type="Proteomes" id="UP000091926">
    <property type="component" value="Chromosome"/>
</dbReference>
<protein>
    <submittedName>
        <fullName evidence="8">Arabinose transporter permease</fullName>
    </submittedName>
</protein>
<dbReference type="GO" id="GO:0005886">
    <property type="term" value="C:plasma membrane"/>
    <property type="evidence" value="ECO:0007669"/>
    <property type="project" value="UniProtKB-SubCell"/>
</dbReference>
<feature type="transmembrane region" description="Helical" evidence="6">
    <location>
        <begin position="355"/>
        <end position="374"/>
    </location>
</feature>
<feature type="transmembrane region" description="Helical" evidence="6">
    <location>
        <begin position="201"/>
        <end position="224"/>
    </location>
</feature>
<dbReference type="AlphaFoldDB" id="A0A193GDH0"/>
<feature type="transmembrane region" description="Helical" evidence="6">
    <location>
        <begin position="236"/>
        <end position="255"/>
    </location>
</feature>
<evidence type="ECO:0000256" key="1">
    <source>
        <dbReference type="ARBA" id="ARBA00004651"/>
    </source>
</evidence>
<dbReference type="EMBL" id="CP016172">
    <property type="protein sequence ID" value="ANN77663.1"/>
    <property type="molecule type" value="Genomic_DNA"/>
</dbReference>
<feature type="transmembrane region" description="Helical" evidence="6">
    <location>
        <begin position="267"/>
        <end position="285"/>
    </location>
</feature>
<dbReference type="CDD" id="cd17324">
    <property type="entry name" value="MFS_NepI_like"/>
    <property type="match status" value="1"/>
</dbReference>
<feature type="transmembrane region" description="Helical" evidence="6">
    <location>
        <begin position="291"/>
        <end position="309"/>
    </location>
</feature>
<dbReference type="Pfam" id="PF07690">
    <property type="entry name" value="MFS_1"/>
    <property type="match status" value="1"/>
</dbReference>
<dbReference type="KEGG" id="bfz:BAU07_11590"/>
<feature type="transmembrane region" description="Helical" evidence="6">
    <location>
        <begin position="42"/>
        <end position="62"/>
    </location>
</feature>
<dbReference type="Gene3D" id="1.20.1250.20">
    <property type="entry name" value="MFS general substrate transporter like domains"/>
    <property type="match status" value="1"/>
</dbReference>
<sequence>MPLHLLALAAAAFGIGTSEFVIMGLLPNVAQDLHVSIDIAGLLITGYAMGVVVGAPIMAIATARMPRKATLIGLASTFVVGNLLCALSPTYGLLMGARIVTAFCHGAFFGIGAVVAADLVPRHQRSSAIALMFTGLTLANVLGVPLGTALGQAAGWRATFWAVTGIGTLAVAALIAWLPGRIPMQAGNILREFRVLADPRVLWPLLGSVLASAALFCVFTYIAPLLRDVTGISDRAITGMLLVFGVALTAGSTLGGKLGDRSLEASLRWLLLALVAVFLAMTKAVHGWLPMLFIIFVWGMLAFALVPLLQTLIVDQAAEAPNLASTLNQGAFNLGNASGAWLGSMALRHGQPLTALPWISLCIITVALALAVWGTRYYGRAMPPAGTVPLPGRATR</sequence>
<name>A0A193GDH0_9BORD</name>
<keyword evidence="9" id="KW-1185">Reference proteome</keyword>
<dbReference type="InterPro" id="IPR011701">
    <property type="entry name" value="MFS"/>
</dbReference>
<dbReference type="InterPro" id="IPR020846">
    <property type="entry name" value="MFS_dom"/>
</dbReference>
<keyword evidence="4 6" id="KW-1133">Transmembrane helix</keyword>
<dbReference type="SUPFAM" id="SSF103473">
    <property type="entry name" value="MFS general substrate transporter"/>
    <property type="match status" value="1"/>
</dbReference>
<proteinExistence type="predicted"/>
<reference evidence="8 9" key="1">
    <citation type="submission" date="2016-06" db="EMBL/GenBank/DDBJ databases">
        <title>Complete genome sequences of Bordetella bronchialis and Bordetella flabilis.</title>
        <authorList>
            <person name="LiPuma J.J."/>
            <person name="Spilker T."/>
        </authorList>
    </citation>
    <scope>NUCLEOTIDE SEQUENCE [LARGE SCALE GENOMIC DNA]</scope>
    <source>
        <strain evidence="8 9">AU10664</strain>
    </source>
</reference>
<keyword evidence="2" id="KW-1003">Cell membrane</keyword>
<dbReference type="InterPro" id="IPR050189">
    <property type="entry name" value="MFS_Efflux_Transporters"/>
</dbReference>
<feature type="transmembrane region" description="Helical" evidence="6">
    <location>
        <begin position="95"/>
        <end position="116"/>
    </location>
</feature>
<keyword evidence="5 6" id="KW-0472">Membrane</keyword>
<dbReference type="PANTHER" id="PTHR43124">
    <property type="entry name" value="PURINE EFFLUX PUMP PBUE"/>
    <property type="match status" value="1"/>
</dbReference>
<evidence type="ECO:0000256" key="4">
    <source>
        <dbReference type="ARBA" id="ARBA00022989"/>
    </source>
</evidence>
<comment type="subcellular location">
    <subcellularLocation>
        <location evidence="1">Cell membrane</location>
        <topology evidence="1">Multi-pass membrane protein</topology>
    </subcellularLocation>
</comment>
<dbReference type="RefSeq" id="WP_066657580.1">
    <property type="nucleotide sequence ID" value="NZ_CBCSCL010000006.1"/>
</dbReference>
<organism evidence="8 9">
    <name type="scientific">Bordetella flabilis</name>
    <dbReference type="NCBI Taxonomy" id="463014"/>
    <lineage>
        <taxon>Bacteria</taxon>
        <taxon>Pseudomonadati</taxon>
        <taxon>Pseudomonadota</taxon>
        <taxon>Betaproteobacteria</taxon>
        <taxon>Burkholderiales</taxon>
        <taxon>Alcaligenaceae</taxon>
        <taxon>Bordetella</taxon>
    </lineage>
</organism>